<evidence type="ECO:0000256" key="8">
    <source>
        <dbReference type="ARBA" id="ARBA00023033"/>
    </source>
</evidence>
<keyword evidence="12" id="KW-1185">Reference proteome</keyword>
<evidence type="ECO:0000256" key="9">
    <source>
        <dbReference type="PIRSR" id="PIRSR602401-1"/>
    </source>
</evidence>
<dbReference type="GO" id="GO:0005506">
    <property type="term" value="F:iron ion binding"/>
    <property type="evidence" value="ECO:0007669"/>
    <property type="project" value="InterPro"/>
</dbReference>
<dbReference type="InterPro" id="IPR017972">
    <property type="entry name" value="Cyt_P450_CS"/>
</dbReference>
<feature type="binding site" description="axial binding residue" evidence="9">
    <location>
        <position position="447"/>
    </location>
    <ligand>
        <name>heme</name>
        <dbReference type="ChEBI" id="CHEBI:30413"/>
    </ligand>
    <ligandPart>
        <name>Fe</name>
        <dbReference type="ChEBI" id="CHEBI:18248"/>
    </ligandPart>
</feature>
<keyword evidence="7 9" id="KW-0408">Iron</keyword>
<keyword evidence="6 10" id="KW-0560">Oxidoreductase</keyword>
<evidence type="ECO:0000256" key="4">
    <source>
        <dbReference type="ARBA" id="ARBA00022617"/>
    </source>
</evidence>
<dbReference type="CDD" id="cd11065">
    <property type="entry name" value="CYP64-like"/>
    <property type="match status" value="1"/>
</dbReference>
<dbReference type="InterPro" id="IPR036396">
    <property type="entry name" value="Cyt_P450_sf"/>
</dbReference>
<accession>A0A8H6VWS5</accession>
<keyword evidence="5 9" id="KW-0479">Metal-binding</keyword>
<reference evidence="11" key="1">
    <citation type="submission" date="2020-05" db="EMBL/GenBank/DDBJ databases">
        <title>Mycena genomes resolve the evolution of fungal bioluminescence.</title>
        <authorList>
            <person name="Tsai I.J."/>
        </authorList>
    </citation>
    <scope>NUCLEOTIDE SEQUENCE</scope>
    <source>
        <strain evidence="11">110903Hualien_Pintung</strain>
    </source>
</reference>
<evidence type="ECO:0000256" key="6">
    <source>
        <dbReference type="ARBA" id="ARBA00023002"/>
    </source>
</evidence>
<comment type="similarity">
    <text evidence="3 10">Belongs to the cytochrome P450 family.</text>
</comment>
<dbReference type="InterPro" id="IPR002401">
    <property type="entry name" value="Cyt_P450_E_grp-I"/>
</dbReference>
<dbReference type="EMBL" id="JACAZE010000016">
    <property type="protein sequence ID" value="KAF7296732.1"/>
    <property type="molecule type" value="Genomic_DNA"/>
</dbReference>
<dbReference type="PRINTS" id="PR00463">
    <property type="entry name" value="EP450I"/>
</dbReference>
<protein>
    <submittedName>
        <fullName evidence="11">Cytochrome P450</fullName>
    </submittedName>
</protein>
<dbReference type="Pfam" id="PF00067">
    <property type="entry name" value="p450"/>
    <property type="match status" value="1"/>
</dbReference>
<name>A0A8H6VWS5_MYCCL</name>
<dbReference type="PANTHER" id="PTHR46300">
    <property type="entry name" value="P450, PUTATIVE (EUROFUNG)-RELATED-RELATED"/>
    <property type="match status" value="1"/>
</dbReference>
<dbReference type="GO" id="GO:0020037">
    <property type="term" value="F:heme binding"/>
    <property type="evidence" value="ECO:0007669"/>
    <property type="project" value="InterPro"/>
</dbReference>
<dbReference type="PRINTS" id="PR00385">
    <property type="entry name" value="P450"/>
</dbReference>
<comment type="caution">
    <text evidence="11">The sequence shown here is derived from an EMBL/GenBank/DDBJ whole genome shotgun (WGS) entry which is preliminary data.</text>
</comment>
<proteinExistence type="inferred from homology"/>
<dbReference type="PANTHER" id="PTHR46300:SF7">
    <property type="entry name" value="P450, PUTATIVE (EUROFUNG)-RELATED"/>
    <property type="match status" value="1"/>
</dbReference>
<organism evidence="11 12">
    <name type="scientific">Mycena chlorophos</name>
    <name type="common">Agaric fungus</name>
    <name type="synonym">Agaricus chlorophos</name>
    <dbReference type="NCBI Taxonomy" id="658473"/>
    <lineage>
        <taxon>Eukaryota</taxon>
        <taxon>Fungi</taxon>
        <taxon>Dikarya</taxon>
        <taxon>Basidiomycota</taxon>
        <taxon>Agaricomycotina</taxon>
        <taxon>Agaricomycetes</taxon>
        <taxon>Agaricomycetidae</taxon>
        <taxon>Agaricales</taxon>
        <taxon>Marasmiineae</taxon>
        <taxon>Mycenaceae</taxon>
        <taxon>Mycena</taxon>
    </lineage>
</organism>
<evidence type="ECO:0000256" key="2">
    <source>
        <dbReference type="ARBA" id="ARBA00005179"/>
    </source>
</evidence>
<dbReference type="GO" id="GO:0016705">
    <property type="term" value="F:oxidoreductase activity, acting on paired donors, with incorporation or reduction of molecular oxygen"/>
    <property type="evidence" value="ECO:0007669"/>
    <property type="project" value="InterPro"/>
</dbReference>
<dbReference type="AlphaFoldDB" id="A0A8H6VWS5"/>
<dbReference type="OrthoDB" id="2789670at2759"/>
<dbReference type="Proteomes" id="UP000613580">
    <property type="component" value="Unassembled WGS sequence"/>
</dbReference>
<evidence type="ECO:0000313" key="11">
    <source>
        <dbReference type="EMBL" id="KAF7296732.1"/>
    </source>
</evidence>
<evidence type="ECO:0000256" key="5">
    <source>
        <dbReference type="ARBA" id="ARBA00022723"/>
    </source>
</evidence>
<dbReference type="SUPFAM" id="SSF48264">
    <property type="entry name" value="Cytochrome P450"/>
    <property type="match status" value="1"/>
</dbReference>
<dbReference type="PROSITE" id="PS00086">
    <property type="entry name" value="CYTOCHROME_P450"/>
    <property type="match status" value="1"/>
</dbReference>
<dbReference type="GO" id="GO:0004497">
    <property type="term" value="F:monooxygenase activity"/>
    <property type="evidence" value="ECO:0007669"/>
    <property type="project" value="UniProtKB-KW"/>
</dbReference>
<dbReference type="InterPro" id="IPR001128">
    <property type="entry name" value="Cyt_P450"/>
</dbReference>
<evidence type="ECO:0000313" key="12">
    <source>
        <dbReference type="Proteomes" id="UP000613580"/>
    </source>
</evidence>
<keyword evidence="4 9" id="KW-0349">Heme</keyword>
<evidence type="ECO:0000256" key="10">
    <source>
        <dbReference type="RuleBase" id="RU000461"/>
    </source>
</evidence>
<keyword evidence="8 10" id="KW-0503">Monooxygenase</keyword>
<comment type="pathway">
    <text evidence="2">Secondary metabolite biosynthesis.</text>
</comment>
<evidence type="ECO:0000256" key="7">
    <source>
        <dbReference type="ARBA" id="ARBA00023004"/>
    </source>
</evidence>
<comment type="cofactor">
    <cofactor evidence="1 9">
        <name>heme</name>
        <dbReference type="ChEBI" id="CHEBI:30413"/>
    </cofactor>
</comment>
<dbReference type="Gene3D" id="1.10.630.10">
    <property type="entry name" value="Cytochrome P450"/>
    <property type="match status" value="1"/>
</dbReference>
<gene>
    <name evidence="11" type="ORF">HMN09_01083100</name>
</gene>
<evidence type="ECO:0000256" key="1">
    <source>
        <dbReference type="ARBA" id="ARBA00001971"/>
    </source>
</evidence>
<dbReference type="InterPro" id="IPR050364">
    <property type="entry name" value="Cytochrome_P450_fung"/>
</dbReference>
<evidence type="ECO:0000256" key="3">
    <source>
        <dbReference type="ARBA" id="ARBA00010617"/>
    </source>
</evidence>
<sequence length="523" mass="58949">MVDFPSNVGAALAALLAIYWAGSWVTDRQKRYPPGPRPFPLPIPFLGRIPSAAIPTSFPWLGYTKLAERFGPLVHVEALNTHVFIVNSLKTARDLFEKRPLVYSSRPWVPMFELTEFRDFMVGQPYGEEWRWHRRTFEKHFRRESSRAYRPIHVKKVHAFLRKLNDNPEDFAAHVRALPGATIMSTVYGYDVPDYSKDRFVEVAEEYNRRVTVSFTPGAQIVDFFPFLRHFPAWVPGCGFQKSAQEIRALKDEVKNKPFGYALEHKDDLRLNPAPIVVKMLEEAHKGTDDEMEMLRRVSGVSYSAASDTTVSALMSFFLAMALYPAIQHKAQTEIDALLGAPGATFPTFEHKASLPFVEALLREVLRWRPVLPLSVPHATSAEDNYGGYFIPKETTVVMNIWALTHEESTHGSNPDAFNPDRFLKPDGTLLEANHTSLAFGLGPRICPGRFYAEDVLWLTFVSVLAFFDIGKAMTTEGAESEVDVASPPYSDTTISHPLPFTCSIRPRSDVVKDLLGGISLQE</sequence>